<evidence type="ECO:0000313" key="2">
    <source>
        <dbReference type="EMBL" id="MFD3000450.1"/>
    </source>
</evidence>
<evidence type="ECO:0008006" key="4">
    <source>
        <dbReference type="Google" id="ProtNLM"/>
    </source>
</evidence>
<reference evidence="3" key="1">
    <citation type="journal article" date="2019" name="Int. J. Syst. Evol. Microbiol.">
        <title>The Global Catalogue of Microorganisms (GCM) 10K type strain sequencing project: providing services to taxonomists for standard genome sequencing and annotation.</title>
        <authorList>
            <consortium name="The Broad Institute Genomics Platform"/>
            <consortium name="The Broad Institute Genome Sequencing Center for Infectious Disease"/>
            <person name="Wu L."/>
            <person name="Ma J."/>
        </authorList>
    </citation>
    <scope>NUCLEOTIDE SEQUENCE [LARGE SCALE GENOMIC DNA]</scope>
    <source>
        <strain evidence="3">KCTC 23984</strain>
    </source>
</reference>
<evidence type="ECO:0000313" key="3">
    <source>
        <dbReference type="Proteomes" id="UP001597641"/>
    </source>
</evidence>
<feature type="transmembrane region" description="Helical" evidence="1">
    <location>
        <begin position="28"/>
        <end position="52"/>
    </location>
</feature>
<comment type="caution">
    <text evidence="2">The sequence shown here is derived from an EMBL/GenBank/DDBJ whole genome shotgun (WGS) entry which is preliminary data.</text>
</comment>
<accession>A0ABW6BRI7</accession>
<proteinExistence type="predicted"/>
<gene>
    <name evidence="2" type="ORF">ACFS7Z_08775</name>
</gene>
<dbReference type="Proteomes" id="UP001597641">
    <property type="component" value="Unassembled WGS sequence"/>
</dbReference>
<keyword evidence="1" id="KW-0812">Transmembrane</keyword>
<evidence type="ECO:0000256" key="1">
    <source>
        <dbReference type="SAM" id="Phobius"/>
    </source>
</evidence>
<keyword evidence="1" id="KW-0472">Membrane</keyword>
<sequence>MGRFFIILLIILVIGSVASTIQNYGITVATIIPLLLAVAIGVGVVSVLVKLLKE</sequence>
<protein>
    <recommendedName>
        <fullName evidence="4">DUF1328 domain-containing protein</fullName>
    </recommendedName>
</protein>
<keyword evidence="1" id="KW-1133">Transmembrane helix</keyword>
<keyword evidence="3" id="KW-1185">Reference proteome</keyword>
<name>A0ABW6BRI7_9BACT</name>
<dbReference type="RefSeq" id="WP_377483472.1">
    <property type="nucleotide sequence ID" value="NZ_JBHUOX010000005.1"/>
</dbReference>
<organism evidence="2 3">
    <name type="scientific">Pontibacter toksunensis</name>
    <dbReference type="NCBI Taxonomy" id="1332631"/>
    <lineage>
        <taxon>Bacteria</taxon>
        <taxon>Pseudomonadati</taxon>
        <taxon>Bacteroidota</taxon>
        <taxon>Cytophagia</taxon>
        <taxon>Cytophagales</taxon>
        <taxon>Hymenobacteraceae</taxon>
        <taxon>Pontibacter</taxon>
    </lineage>
</organism>
<dbReference type="EMBL" id="JBHUOX010000005">
    <property type="protein sequence ID" value="MFD3000450.1"/>
    <property type="molecule type" value="Genomic_DNA"/>
</dbReference>